<gene>
    <name evidence="1" type="ORF">GALMADRAFT_251056</name>
</gene>
<name>A0A067STB5_GALM3</name>
<evidence type="ECO:0000313" key="2">
    <source>
        <dbReference type="Proteomes" id="UP000027222"/>
    </source>
</evidence>
<dbReference type="AlphaFoldDB" id="A0A067STB5"/>
<keyword evidence="2" id="KW-1185">Reference proteome</keyword>
<accession>A0A067STB5</accession>
<reference evidence="2" key="1">
    <citation type="journal article" date="2014" name="Proc. Natl. Acad. Sci. U.S.A.">
        <title>Extensive sampling of basidiomycete genomes demonstrates inadequacy of the white-rot/brown-rot paradigm for wood decay fungi.</title>
        <authorList>
            <person name="Riley R."/>
            <person name="Salamov A.A."/>
            <person name="Brown D.W."/>
            <person name="Nagy L.G."/>
            <person name="Floudas D."/>
            <person name="Held B.W."/>
            <person name="Levasseur A."/>
            <person name="Lombard V."/>
            <person name="Morin E."/>
            <person name="Otillar R."/>
            <person name="Lindquist E.A."/>
            <person name="Sun H."/>
            <person name="LaButti K.M."/>
            <person name="Schmutz J."/>
            <person name="Jabbour D."/>
            <person name="Luo H."/>
            <person name="Baker S.E."/>
            <person name="Pisabarro A.G."/>
            <person name="Walton J.D."/>
            <person name="Blanchette R.A."/>
            <person name="Henrissat B."/>
            <person name="Martin F."/>
            <person name="Cullen D."/>
            <person name="Hibbett D.S."/>
            <person name="Grigoriev I.V."/>
        </authorList>
    </citation>
    <scope>NUCLEOTIDE SEQUENCE [LARGE SCALE GENOMIC DNA]</scope>
    <source>
        <strain evidence="2">CBS 339.88</strain>
    </source>
</reference>
<dbReference type="EMBL" id="KL142384">
    <property type="protein sequence ID" value="KDR74190.1"/>
    <property type="molecule type" value="Genomic_DNA"/>
</dbReference>
<sequence>TCRLLEAHPLKSSHVDAEAEEGCRAAKPAEDGPRTAIPWRRKAAVEDRRMFVTRAAVNDWRVLTKTSRCRDQRSRTFKSSGLEAQFLQDADFEDFD</sequence>
<feature type="non-terminal residue" evidence="1">
    <location>
        <position position="1"/>
    </location>
</feature>
<protein>
    <submittedName>
        <fullName evidence="1">Uncharacterized protein</fullName>
    </submittedName>
</protein>
<proteinExistence type="predicted"/>
<dbReference type="HOGENOM" id="CLU_2365233_0_0_1"/>
<evidence type="ECO:0000313" key="1">
    <source>
        <dbReference type="EMBL" id="KDR74190.1"/>
    </source>
</evidence>
<dbReference type="Proteomes" id="UP000027222">
    <property type="component" value="Unassembled WGS sequence"/>
</dbReference>
<organism evidence="1 2">
    <name type="scientific">Galerina marginata (strain CBS 339.88)</name>
    <dbReference type="NCBI Taxonomy" id="685588"/>
    <lineage>
        <taxon>Eukaryota</taxon>
        <taxon>Fungi</taxon>
        <taxon>Dikarya</taxon>
        <taxon>Basidiomycota</taxon>
        <taxon>Agaricomycotina</taxon>
        <taxon>Agaricomycetes</taxon>
        <taxon>Agaricomycetidae</taxon>
        <taxon>Agaricales</taxon>
        <taxon>Agaricineae</taxon>
        <taxon>Strophariaceae</taxon>
        <taxon>Galerina</taxon>
    </lineage>
</organism>